<keyword evidence="3" id="KW-1185">Reference proteome</keyword>
<dbReference type="EMBL" id="JBHFQA010000019">
    <property type="protein sequence ID" value="KAL2082010.1"/>
    <property type="molecule type" value="Genomic_DNA"/>
</dbReference>
<feature type="compositionally biased region" description="Acidic residues" evidence="1">
    <location>
        <begin position="63"/>
        <end position="76"/>
    </location>
</feature>
<reference evidence="2 3" key="1">
    <citation type="submission" date="2024-09" db="EMBL/GenBank/DDBJ databases">
        <title>A chromosome-level genome assembly of Gray's grenadier anchovy, Coilia grayii.</title>
        <authorList>
            <person name="Fu Z."/>
        </authorList>
    </citation>
    <scope>NUCLEOTIDE SEQUENCE [LARGE SCALE GENOMIC DNA]</scope>
    <source>
        <strain evidence="2">G4</strain>
        <tissue evidence="2">Muscle</tissue>
    </source>
</reference>
<feature type="region of interest" description="Disordered" evidence="1">
    <location>
        <begin position="54"/>
        <end position="102"/>
    </location>
</feature>
<proteinExistence type="predicted"/>
<organism evidence="2 3">
    <name type="scientific">Coilia grayii</name>
    <name type="common">Gray's grenadier anchovy</name>
    <dbReference type="NCBI Taxonomy" id="363190"/>
    <lineage>
        <taxon>Eukaryota</taxon>
        <taxon>Metazoa</taxon>
        <taxon>Chordata</taxon>
        <taxon>Craniata</taxon>
        <taxon>Vertebrata</taxon>
        <taxon>Euteleostomi</taxon>
        <taxon>Actinopterygii</taxon>
        <taxon>Neopterygii</taxon>
        <taxon>Teleostei</taxon>
        <taxon>Clupei</taxon>
        <taxon>Clupeiformes</taxon>
        <taxon>Clupeoidei</taxon>
        <taxon>Engraulidae</taxon>
        <taxon>Coilinae</taxon>
        <taxon>Coilia</taxon>
    </lineage>
</organism>
<evidence type="ECO:0000256" key="1">
    <source>
        <dbReference type="SAM" id="MobiDB-lite"/>
    </source>
</evidence>
<evidence type="ECO:0000313" key="2">
    <source>
        <dbReference type="EMBL" id="KAL2082010.1"/>
    </source>
</evidence>
<accession>A0ABD1J498</accession>
<dbReference type="Pfam" id="PF15387">
    <property type="entry name" value="DUF4611"/>
    <property type="match status" value="1"/>
</dbReference>
<sequence>MATCELRGTLKGRDGQSSLFTVKIENNLKSMITGVRKLNADISDVLTDLVLKERGNEKGDIQPNDEEDEEDSDGENNEPQKTFKILPSSQEPPTKRMRTLRP</sequence>
<name>A0ABD1J498_9TELE</name>
<dbReference type="AlphaFoldDB" id="A0ABD1J498"/>
<dbReference type="Proteomes" id="UP001591681">
    <property type="component" value="Unassembled WGS sequence"/>
</dbReference>
<protein>
    <submittedName>
        <fullName evidence="2">Uncharacterized protein</fullName>
    </submittedName>
</protein>
<gene>
    <name evidence="2" type="ORF">ACEWY4_021828</name>
</gene>
<dbReference type="InterPro" id="IPR027893">
    <property type="entry name" value="GON7_meta"/>
</dbReference>
<comment type="caution">
    <text evidence="2">The sequence shown here is derived from an EMBL/GenBank/DDBJ whole genome shotgun (WGS) entry which is preliminary data.</text>
</comment>
<evidence type="ECO:0000313" key="3">
    <source>
        <dbReference type="Proteomes" id="UP001591681"/>
    </source>
</evidence>